<feature type="transmembrane region" description="Helical" evidence="2">
    <location>
        <begin position="31"/>
        <end position="49"/>
    </location>
</feature>
<feature type="region of interest" description="Disordered" evidence="1">
    <location>
        <begin position="329"/>
        <end position="353"/>
    </location>
</feature>
<keyword evidence="2" id="KW-0472">Membrane</keyword>
<dbReference type="PANTHER" id="PTHR34351">
    <property type="entry name" value="SLR1927 PROTEIN-RELATED"/>
    <property type="match status" value="1"/>
</dbReference>
<keyword evidence="2" id="KW-1133">Transmembrane helix</keyword>
<dbReference type="AlphaFoldDB" id="A0ABD5NU88"/>
<feature type="transmembrane region" description="Helical" evidence="2">
    <location>
        <begin position="7"/>
        <end position="25"/>
    </location>
</feature>
<comment type="caution">
    <text evidence="3">The sequence shown here is derived from an EMBL/GenBank/DDBJ whole genome shotgun (WGS) entry which is preliminary data.</text>
</comment>
<evidence type="ECO:0000256" key="2">
    <source>
        <dbReference type="SAM" id="Phobius"/>
    </source>
</evidence>
<keyword evidence="2" id="KW-0812">Transmembrane</keyword>
<dbReference type="PANTHER" id="PTHR34351:SF2">
    <property type="entry name" value="DUF58 DOMAIN-CONTAINING PROTEIN"/>
    <property type="match status" value="1"/>
</dbReference>
<sequence>MRPTVRGVVALGVIGVCVVIALNGGRAALNAIVAPLVVVTVAAVGIVAASSRPTVRRRPVTPGYVGETRTVSFELDATRGTVVTATDSVGTGLYAAERRLERVLSGRTTLSYEVSLRSRGVRTVGPLTVTVQDPLGLVVTRYRYEATEPVFVYPPVYELTSSARATLEGFATDASAFDRSIFEHLREYERGDSLRDVHWKSAAKRPDGELVVKEFVADDGLDRLTMVGACDGGDPDELAAAVATLVDHLFELDVGVSLTLPGEPELDAMPSARADVFVALTRLDTGPVAPEAIEAADVVVDADEDGVSVTLGERTVPFADLCVVASDDGAGATTDSSVSPPGSTTGPARVVSG</sequence>
<name>A0ABD5NU88_9EURY</name>
<dbReference type="Proteomes" id="UP001595846">
    <property type="component" value="Unassembled WGS sequence"/>
</dbReference>
<dbReference type="GeneID" id="73901696"/>
<reference evidence="3 4" key="1">
    <citation type="journal article" date="2019" name="Int. J. Syst. Evol. Microbiol.">
        <title>The Global Catalogue of Microorganisms (GCM) 10K type strain sequencing project: providing services to taxonomists for standard genome sequencing and annotation.</title>
        <authorList>
            <consortium name="The Broad Institute Genomics Platform"/>
            <consortium name="The Broad Institute Genome Sequencing Center for Infectious Disease"/>
            <person name="Wu L."/>
            <person name="Ma J."/>
        </authorList>
    </citation>
    <scope>NUCLEOTIDE SEQUENCE [LARGE SCALE GENOMIC DNA]</scope>
    <source>
        <strain evidence="3 4">IBRC-M 10256</strain>
    </source>
</reference>
<protein>
    <submittedName>
        <fullName evidence="3">DUF58 domain-containing protein</fullName>
    </submittedName>
</protein>
<evidence type="ECO:0000256" key="1">
    <source>
        <dbReference type="SAM" id="MobiDB-lite"/>
    </source>
</evidence>
<accession>A0ABD5NU88</accession>
<evidence type="ECO:0000313" key="3">
    <source>
        <dbReference type="EMBL" id="MFC3960323.1"/>
    </source>
</evidence>
<keyword evidence="4" id="KW-1185">Reference proteome</keyword>
<organism evidence="3 4">
    <name type="scientific">Halovivax cerinus</name>
    <dbReference type="NCBI Taxonomy" id="1487865"/>
    <lineage>
        <taxon>Archaea</taxon>
        <taxon>Methanobacteriati</taxon>
        <taxon>Methanobacteriota</taxon>
        <taxon>Stenosarchaea group</taxon>
        <taxon>Halobacteria</taxon>
        <taxon>Halobacteriales</taxon>
        <taxon>Natrialbaceae</taxon>
        <taxon>Halovivax</taxon>
    </lineage>
</organism>
<gene>
    <name evidence="3" type="ORF">ACFOUR_18380</name>
</gene>
<dbReference type="EMBL" id="JBHSAQ010000016">
    <property type="protein sequence ID" value="MFC3960323.1"/>
    <property type="molecule type" value="Genomic_DNA"/>
</dbReference>
<evidence type="ECO:0000313" key="4">
    <source>
        <dbReference type="Proteomes" id="UP001595846"/>
    </source>
</evidence>
<feature type="compositionally biased region" description="Low complexity" evidence="1">
    <location>
        <begin position="333"/>
        <end position="347"/>
    </location>
</feature>
<dbReference type="RefSeq" id="WP_256532599.1">
    <property type="nucleotide sequence ID" value="NZ_CP101824.1"/>
</dbReference>
<proteinExistence type="predicted"/>